<evidence type="ECO:0000313" key="2">
    <source>
        <dbReference type="Proteomes" id="UP000299102"/>
    </source>
</evidence>
<keyword evidence="1" id="KW-0695">RNA-directed DNA polymerase</keyword>
<accession>A0A4C1UIW9</accession>
<dbReference type="AlphaFoldDB" id="A0A4C1UIW9"/>
<comment type="caution">
    <text evidence="1">The sequence shown here is derived from an EMBL/GenBank/DDBJ whole genome shotgun (WGS) entry which is preliminary data.</text>
</comment>
<dbReference type="OrthoDB" id="10065625at2759"/>
<keyword evidence="1" id="KW-0548">Nucleotidyltransferase</keyword>
<organism evidence="1 2">
    <name type="scientific">Eumeta variegata</name>
    <name type="common">Bagworm moth</name>
    <name type="synonym">Eumeta japonica</name>
    <dbReference type="NCBI Taxonomy" id="151549"/>
    <lineage>
        <taxon>Eukaryota</taxon>
        <taxon>Metazoa</taxon>
        <taxon>Ecdysozoa</taxon>
        <taxon>Arthropoda</taxon>
        <taxon>Hexapoda</taxon>
        <taxon>Insecta</taxon>
        <taxon>Pterygota</taxon>
        <taxon>Neoptera</taxon>
        <taxon>Endopterygota</taxon>
        <taxon>Lepidoptera</taxon>
        <taxon>Glossata</taxon>
        <taxon>Ditrysia</taxon>
        <taxon>Tineoidea</taxon>
        <taxon>Psychidae</taxon>
        <taxon>Oiketicinae</taxon>
        <taxon>Eumeta</taxon>
    </lineage>
</organism>
<gene>
    <name evidence="1" type="primary">pol</name>
    <name evidence="1" type="ORF">EVAR_95541_1</name>
</gene>
<name>A0A4C1UIW9_EUMVA</name>
<dbReference type="GO" id="GO:0003964">
    <property type="term" value="F:RNA-directed DNA polymerase activity"/>
    <property type="evidence" value="ECO:0007669"/>
    <property type="project" value="UniProtKB-KW"/>
</dbReference>
<evidence type="ECO:0000313" key="1">
    <source>
        <dbReference type="EMBL" id="GBP26368.1"/>
    </source>
</evidence>
<reference evidence="1 2" key="1">
    <citation type="journal article" date="2019" name="Commun. Biol.">
        <title>The bagworm genome reveals a unique fibroin gene that provides high tensile strength.</title>
        <authorList>
            <person name="Kono N."/>
            <person name="Nakamura H."/>
            <person name="Ohtoshi R."/>
            <person name="Tomita M."/>
            <person name="Numata K."/>
            <person name="Arakawa K."/>
        </authorList>
    </citation>
    <scope>NUCLEOTIDE SEQUENCE [LARGE SCALE GENOMIC DNA]</scope>
</reference>
<sequence length="365" mass="41084">MQPPQTFWRRQAADGVSKCAYSACFVKMAIFKSRAEVIAKGLQRHRLGRDDRSGCDAIGRRRYPKRDRAEIIADHLEERFVSPLISNSSCVTVHHAQLACREQEFVSTPMPPLPGDYFVSLSKIAKAIFRLPKREAPGGPGTRQDTDRRIILRHLHCHLRQKQFGFRSGHLTTLQLTRVLHFGLQITIEATVPLESSSILRRLSTNCDILFKLFENTKIPPALVLLVASFLEGHSFFVTVEDTISDPRPINAGVPQGSCFSRCLCTVFIDDFPTLPGQLQDLENDVVFTLYPDDSVYLSLSRRTTLAPRNSEAAEVLRPTSGVRYLGVQIDRSLHIAAQIEQAIHQSRTTRSMLFSVLQLHPLLS</sequence>
<keyword evidence="1" id="KW-0808">Transferase</keyword>
<dbReference type="Proteomes" id="UP000299102">
    <property type="component" value="Unassembled WGS sequence"/>
</dbReference>
<dbReference type="STRING" id="151549.A0A4C1UIW9"/>
<keyword evidence="2" id="KW-1185">Reference proteome</keyword>
<protein>
    <submittedName>
        <fullName evidence="1">RNA-directed DNA polymerase from mobile element jockey</fullName>
    </submittedName>
</protein>
<dbReference type="EMBL" id="BGZK01000179">
    <property type="protein sequence ID" value="GBP26368.1"/>
    <property type="molecule type" value="Genomic_DNA"/>
</dbReference>
<proteinExistence type="predicted"/>